<dbReference type="Gene3D" id="1.20.1340.10">
    <property type="entry name" value="dopa decarboxylase, N-terminal domain"/>
    <property type="match status" value="1"/>
</dbReference>
<dbReference type="GO" id="GO:0019752">
    <property type="term" value="P:carboxylic acid metabolic process"/>
    <property type="evidence" value="ECO:0007669"/>
    <property type="project" value="InterPro"/>
</dbReference>
<dbReference type="CDD" id="cd06450">
    <property type="entry name" value="DOPA_deC_like"/>
    <property type="match status" value="1"/>
</dbReference>
<dbReference type="FunCoup" id="A0A7F5RCG2">
    <property type="interactions" value="35"/>
</dbReference>
<dbReference type="SUPFAM" id="SSF53383">
    <property type="entry name" value="PLP-dependent transferases"/>
    <property type="match status" value="1"/>
</dbReference>
<dbReference type="GeneID" id="108739719"/>
<evidence type="ECO:0000313" key="7">
    <source>
        <dbReference type="Proteomes" id="UP000192223"/>
    </source>
</evidence>
<evidence type="ECO:0000256" key="4">
    <source>
        <dbReference type="ARBA" id="ARBA00023239"/>
    </source>
</evidence>
<dbReference type="RefSeq" id="XP_025833657.1">
    <property type="nucleotide sequence ID" value="XM_025977872.1"/>
</dbReference>
<evidence type="ECO:0000256" key="3">
    <source>
        <dbReference type="ARBA" id="ARBA00022898"/>
    </source>
</evidence>
<evidence type="ECO:0000256" key="5">
    <source>
        <dbReference type="PIRSR" id="PIRSR602129-50"/>
    </source>
</evidence>
<comment type="similarity">
    <text evidence="2 6">Belongs to the group II decarboxylase family.</text>
</comment>
<dbReference type="GO" id="GO:0006520">
    <property type="term" value="P:amino acid metabolic process"/>
    <property type="evidence" value="ECO:0007669"/>
    <property type="project" value="InterPro"/>
</dbReference>
<evidence type="ECO:0000256" key="2">
    <source>
        <dbReference type="ARBA" id="ARBA00009533"/>
    </source>
</evidence>
<dbReference type="InterPro" id="IPR002129">
    <property type="entry name" value="PyrdxlP-dep_de-COase"/>
</dbReference>
<proteinExistence type="inferred from homology"/>
<accession>A0A7F5RCG2</accession>
<evidence type="ECO:0000256" key="1">
    <source>
        <dbReference type="ARBA" id="ARBA00001933"/>
    </source>
</evidence>
<comment type="cofactor">
    <cofactor evidence="1 5 6">
        <name>pyridoxal 5'-phosphate</name>
        <dbReference type="ChEBI" id="CHEBI:597326"/>
    </cofactor>
</comment>
<dbReference type="GO" id="GO:0004058">
    <property type="term" value="F:aromatic-L-amino-acid decarboxylase activity"/>
    <property type="evidence" value="ECO:0007669"/>
    <property type="project" value="TreeGrafter"/>
</dbReference>
<dbReference type="Proteomes" id="UP000192223">
    <property type="component" value="Unplaced"/>
</dbReference>
<dbReference type="InParanoid" id="A0A7F5RCG2"/>
<dbReference type="GO" id="GO:0005737">
    <property type="term" value="C:cytoplasm"/>
    <property type="evidence" value="ECO:0007669"/>
    <property type="project" value="TreeGrafter"/>
</dbReference>
<dbReference type="OrthoDB" id="639767at2759"/>
<dbReference type="AlphaFoldDB" id="A0A7F5RCG2"/>
<dbReference type="Gene3D" id="3.90.1150.10">
    <property type="entry name" value="Aspartate Aminotransferase, domain 1"/>
    <property type="match status" value="1"/>
</dbReference>
<organism evidence="7 8">
    <name type="scientific">Agrilus planipennis</name>
    <name type="common">Emerald ash borer</name>
    <name type="synonym">Agrilus marcopoli</name>
    <dbReference type="NCBI Taxonomy" id="224129"/>
    <lineage>
        <taxon>Eukaryota</taxon>
        <taxon>Metazoa</taxon>
        <taxon>Ecdysozoa</taxon>
        <taxon>Arthropoda</taxon>
        <taxon>Hexapoda</taxon>
        <taxon>Insecta</taxon>
        <taxon>Pterygota</taxon>
        <taxon>Neoptera</taxon>
        <taxon>Endopterygota</taxon>
        <taxon>Coleoptera</taxon>
        <taxon>Polyphaga</taxon>
        <taxon>Elateriformia</taxon>
        <taxon>Buprestoidea</taxon>
        <taxon>Buprestidae</taxon>
        <taxon>Agrilinae</taxon>
        <taxon>Agrilus</taxon>
    </lineage>
</organism>
<dbReference type="FunFam" id="3.40.640.10:FF:000025">
    <property type="entry name" value="Histidine decarboxylase"/>
    <property type="match status" value="1"/>
</dbReference>
<dbReference type="InterPro" id="IPR015421">
    <property type="entry name" value="PyrdxlP-dep_Trfase_major"/>
</dbReference>
<reference evidence="8" key="1">
    <citation type="submission" date="2025-08" db="UniProtKB">
        <authorList>
            <consortium name="RefSeq"/>
        </authorList>
    </citation>
    <scope>IDENTIFICATION</scope>
    <source>
        <tissue evidence="8">Entire body</tissue>
    </source>
</reference>
<evidence type="ECO:0000313" key="8">
    <source>
        <dbReference type="RefSeq" id="XP_025833657.1"/>
    </source>
</evidence>
<dbReference type="PANTHER" id="PTHR11999">
    <property type="entry name" value="GROUP II PYRIDOXAL-5-PHOSPHATE DECARBOXYLASE"/>
    <property type="match status" value="1"/>
</dbReference>
<keyword evidence="3 5" id="KW-0663">Pyridoxal phosphate</keyword>
<dbReference type="InterPro" id="IPR010977">
    <property type="entry name" value="Aromatic_deC"/>
</dbReference>
<sequence length="499" mass="56282">MNSEEFKQFGKAMIDYIATYLDNIRNRDVIPSVEPGYMTKLVPEEAPTKGENWRAIMTDLEKVIMPGITHWHSPYFHAYFPTANSYPAIVGELLSAGIGCVGFSWFSSPACTELEMLVMNWLAKLLGLPDCFLNKSGSSGGGTIQGSASETTFICLIAARDRTIKRIKQKFPHMTESDIRGRLVAYTSDQANSSVEKAGLIAAIPMKHLPSNEYGKLTAETLLEAVEKDESNGMFPCYVVATLGSTGTCAFDKLEEIGPICKKEGVWLHIDAAYAGTAFVCPEYRHLMKGIEFADSFNFNPHKWMLVNSDCSAMWLKESQPLIDAFKVERIYLRHKYEGLVPDYRHWQISLGRRFRALKVWFTLRIYGTDGIRNHIRHQASLAKYFEYVLKKDHRFDVPLSNMGLVLFNLRAGDNSTQKLLNLLTERKKLYLIPCHFMGKLVVRFVVCSRFTTAADIEFSLREIIAVANKLLLPTQEGVWLHIDAAYAGTAFVCQGMSE</sequence>
<dbReference type="GO" id="GO:0030170">
    <property type="term" value="F:pyridoxal phosphate binding"/>
    <property type="evidence" value="ECO:0007669"/>
    <property type="project" value="InterPro"/>
</dbReference>
<gene>
    <name evidence="8" type="primary">LOC108739719</name>
</gene>
<protein>
    <submittedName>
        <fullName evidence="8">Aromatic-L-amino-acid decarboxylase</fullName>
    </submittedName>
</protein>
<evidence type="ECO:0000256" key="6">
    <source>
        <dbReference type="RuleBase" id="RU000382"/>
    </source>
</evidence>
<dbReference type="PRINTS" id="PR00800">
    <property type="entry name" value="YHDCRBOXLASE"/>
</dbReference>
<keyword evidence="7" id="KW-1185">Reference proteome</keyword>
<dbReference type="InterPro" id="IPR015422">
    <property type="entry name" value="PyrdxlP-dep_Trfase_small"/>
</dbReference>
<keyword evidence="4 6" id="KW-0456">Lyase</keyword>
<dbReference type="PANTHER" id="PTHR11999:SF60">
    <property type="entry name" value="3,4-DIHYDROXYPHENYLACETALDEHYDE SYNTHASE"/>
    <property type="match status" value="1"/>
</dbReference>
<dbReference type="Gene3D" id="3.40.640.10">
    <property type="entry name" value="Type I PLP-dependent aspartate aminotransferase-like (Major domain)"/>
    <property type="match status" value="1"/>
</dbReference>
<dbReference type="InterPro" id="IPR015424">
    <property type="entry name" value="PyrdxlP-dep_Trfase"/>
</dbReference>
<feature type="modified residue" description="N6-(pyridoxal phosphate)lysine" evidence="5">
    <location>
        <position position="303"/>
    </location>
</feature>
<name>A0A7F5RCG2_AGRPL</name>
<dbReference type="KEGG" id="apln:108739719"/>
<dbReference type="GO" id="GO:0006584">
    <property type="term" value="P:catecholamine metabolic process"/>
    <property type="evidence" value="ECO:0007669"/>
    <property type="project" value="TreeGrafter"/>
</dbReference>
<dbReference type="FunFam" id="1.20.1340.10:FF:000001">
    <property type="entry name" value="Histidine decarboxylase"/>
    <property type="match status" value="1"/>
</dbReference>
<dbReference type="Pfam" id="PF00282">
    <property type="entry name" value="Pyridoxal_deC"/>
    <property type="match status" value="2"/>
</dbReference>